<feature type="domain" description="Ionotropic glutamate receptor C-terminal" evidence="3">
    <location>
        <begin position="277"/>
        <end position="424"/>
    </location>
</feature>
<dbReference type="PANTHER" id="PTHR20991:SF0">
    <property type="entry name" value="PROTEIN PTHB1"/>
    <property type="match status" value="1"/>
</dbReference>
<dbReference type="InterPro" id="IPR028074">
    <property type="entry name" value="PHTB1_GAE_dom"/>
</dbReference>
<evidence type="ECO:0000256" key="1">
    <source>
        <dbReference type="ARBA" id="ARBA00008685"/>
    </source>
</evidence>
<feature type="domain" description="PTHB1 N-terminal" evidence="4">
    <location>
        <begin position="596"/>
        <end position="997"/>
    </location>
</feature>
<dbReference type="Pfam" id="PF00060">
    <property type="entry name" value="Lig_chan"/>
    <property type="match status" value="1"/>
</dbReference>
<reference evidence="10 11" key="1">
    <citation type="submission" date="2016-03" db="EMBL/GenBank/DDBJ databases">
        <title>Cyphomyrmex costatus WGS genome.</title>
        <authorList>
            <person name="Nygaard S."/>
            <person name="Hu H."/>
            <person name="Boomsma J."/>
            <person name="Zhang G."/>
        </authorList>
    </citation>
    <scope>NUCLEOTIDE SEQUENCE [LARGE SCALE GENOMIC DNA]</scope>
    <source>
        <strain evidence="10">MS0001</strain>
        <tissue evidence="10">Whole body</tissue>
    </source>
</reference>
<evidence type="ECO:0000313" key="10">
    <source>
        <dbReference type="EMBL" id="KYN07285.1"/>
    </source>
</evidence>
<protein>
    <submittedName>
        <fullName evidence="10">Protein PTHB1</fullName>
    </submittedName>
</protein>
<keyword evidence="2" id="KW-0812">Transmembrane</keyword>
<gene>
    <name evidence="10" type="ORF">ALC62_01487</name>
</gene>
<dbReference type="InterPro" id="IPR026511">
    <property type="entry name" value="PTHB1"/>
</dbReference>
<evidence type="ECO:0000259" key="7">
    <source>
        <dbReference type="Pfam" id="PF23338"/>
    </source>
</evidence>
<comment type="similarity">
    <text evidence="1">Belongs to the glutamate-gated ion channel (TC 1.A.10.1) family.</text>
</comment>
<dbReference type="EMBL" id="KQ976885">
    <property type="protein sequence ID" value="KYN07285.1"/>
    <property type="molecule type" value="Genomic_DNA"/>
</dbReference>
<evidence type="ECO:0000259" key="8">
    <source>
        <dbReference type="Pfam" id="PF23339"/>
    </source>
</evidence>
<feature type="transmembrane region" description="Helical" evidence="2">
    <location>
        <begin position="539"/>
        <end position="563"/>
    </location>
</feature>
<dbReference type="Pfam" id="PF24576">
    <property type="entry name" value="IR75A_N"/>
    <property type="match status" value="1"/>
</dbReference>
<dbReference type="InterPro" id="IPR055364">
    <property type="entry name" value="PTHB1_CtH_dom"/>
</dbReference>
<accession>A0A195D2Z7</accession>
<dbReference type="InterPro" id="IPR055363">
    <property type="entry name" value="PTHB1_hp_dom"/>
</dbReference>
<evidence type="ECO:0000259" key="4">
    <source>
        <dbReference type="Pfam" id="PF14727"/>
    </source>
</evidence>
<evidence type="ECO:0000259" key="5">
    <source>
        <dbReference type="Pfam" id="PF14728"/>
    </source>
</evidence>
<keyword evidence="2" id="KW-0472">Membrane</keyword>
<dbReference type="STRING" id="456900.A0A195D2Z7"/>
<feature type="transmembrane region" description="Helical" evidence="2">
    <location>
        <begin position="351"/>
        <end position="375"/>
    </location>
</feature>
<dbReference type="InterPro" id="IPR028073">
    <property type="entry name" value="PHTB1_N_dom"/>
</dbReference>
<feature type="domain" description="PTHB1 GAE" evidence="5">
    <location>
        <begin position="1075"/>
        <end position="1157"/>
    </location>
</feature>
<dbReference type="InterPro" id="IPR057074">
    <property type="entry name" value="IR75A_N"/>
</dbReference>
<dbReference type="Gene3D" id="1.10.287.70">
    <property type="match status" value="1"/>
</dbReference>
<dbReference type="SUPFAM" id="SSF53850">
    <property type="entry name" value="Periplasmic binding protein-like II"/>
    <property type="match status" value="1"/>
</dbReference>
<name>A0A195D2Z7_9HYME</name>
<dbReference type="Pfam" id="PF23339">
    <property type="entry name" value="PTHB1_CtH"/>
    <property type="match status" value="1"/>
</dbReference>
<dbReference type="InterPro" id="IPR001320">
    <property type="entry name" value="Iontro_rcpt_C"/>
</dbReference>
<dbReference type="Pfam" id="PF14728">
    <property type="entry name" value="PTHB1_GAE"/>
    <property type="match status" value="1"/>
</dbReference>
<evidence type="ECO:0000259" key="6">
    <source>
        <dbReference type="Pfam" id="PF23337"/>
    </source>
</evidence>
<dbReference type="Pfam" id="PF23338">
    <property type="entry name" value="PTHB1_hp"/>
    <property type="match status" value="1"/>
</dbReference>
<keyword evidence="2" id="KW-1133">Transmembrane helix</keyword>
<dbReference type="Gene3D" id="3.40.190.10">
    <property type="entry name" value="Periplasmic binding protein-like II"/>
    <property type="match status" value="1"/>
</dbReference>
<feature type="domain" description="PTHB1 C-terminal helix bundle" evidence="8">
    <location>
        <begin position="1371"/>
        <end position="1448"/>
    </location>
</feature>
<organism evidence="10 11">
    <name type="scientific">Cyphomyrmex costatus</name>
    <dbReference type="NCBI Taxonomy" id="456900"/>
    <lineage>
        <taxon>Eukaryota</taxon>
        <taxon>Metazoa</taxon>
        <taxon>Ecdysozoa</taxon>
        <taxon>Arthropoda</taxon>
        <taxon>Hexapoda</taxon>
        <taxon>Insecta</taxon>
        <taxon>Pterygota</taxon>
        <taxon>Neoptera</taxon>
        <taxon>Endopterygota</taxon>
        <taxon>Hymenoptera</taxon>
        <taxon>Apocrita</taxon>
        <taxon>Aculeata</taxon>
        <taxon>Formicoidea</taxon>
        <taxon>Formicidae</taxon>
        <taxon>Myrmicinae</taxon>
        <taxon>Cyphomyrmex</taxon>
    </lineage>
</organism>
<dbReference type="GO" id="GO:0034464">
    <property type="term" value="C:BBSome"/>
    <property type="evidence" value="ECO:0007669"/>
    <property type="project" value="InterPro"/>
</dbReference>
<dbReference type="GO" id="GO:0015276">
    <property type="term" value="F:ligand-gated monoatomic ion channel activity"/>
    <property type="evidence" value="ECO:0007669"/>
    <property type="project" value="InterPro"/>
</dbReference>
<proteinExistence type="inferred from homology"/>
<dbReference type="GO" id="GO:0060271">
    <property type="term" value="P:cilium assembly"/>
    <property type="evidence" value="ECO:0007669"/>
    <property type="project" value="TreeGrafter"/>
</dbReference>
<evidence type="ECO:0000259" key="9">
    <source>
        <dbReference type="Pfam" id="PF24576"/>
    </source>
</evidence>
<keyword evidence="11" id="KW-1185">Reference proteome</keyword>
<evidence type="ECO:0000259" key="3">
    <source>
        <dbReference type="Pfam" id="PF00060"/>
    </source>
</evidence>
<dbReference type="Proteomes" id="UP000078542">
    <property type="component" value="Unassembled WGS sequence"/>
</dbReference>
<dbReference type="GO" id="GO:0016020">
    <property type="term" value="C:membrane"/>
    <property type="evidence" value="ECO:0007669"/>
    <property type="project" value="InterPro"/>
</dbReference>
<evidence type="ECO:0000256" key="2">
    <source>
        <dbReference type="SAM" id="Phobius"/>
    </source>
</evidence>
<feature type="domain" description="Ionotropic receptor 75a N-terminal" evidence="9">
    <location>
        <begin position="33"/>
        <end position="156"/>
    </location>
</feature>
<feature type="domain" description="PTHB1 platform" evidence="6">
    <location>
        <begin position="1161"/>
        <end position="1259"/>
    </location>
</feature>
<dbReference type="Pfam" id="PF14727">
    <property type="entry name" value="PHTB1_N"/>
    <property type="match status" value="1"/>
</dbReference>
<dbReference type="InterPro" id="IPR055362">
    <property type="entry name" value="PTHB1_pf_dom"/>
</dbReference>
<dbReference type="SUPFAM" id="SSF50978">
    <property type="entry name" value="WD40 repeat-like"/>
    <property type="match status" value="1"/>
</dbReference>
<sequence>MSNYYLTHGIHNFDDDLEEKIHNNLEHRNLYMLDMNCDYAIEVLRQAHSKRMFIAPMKWLLLQDRRMIIDNANITSINDNLEVFEDLALYPDSDVVLAQRFDNDFLQLTSVYRPSPQRAVIWENRGTWTIKNGLQMSTFDVASARRRNLQQTALKSCLVMLDPDTINHLTDYKYNIIDPMTKVNYIWVLHLVNRMNATVSFKISNTWGRDNNGSWDGMIGMLQRKEIDIGGTPVYMMTSRIHMLEYIQLYTRTGMSFVFRRPLLSTIKNIFFLPFQKNVWLATAIFLILVFCLLYISMKWEHYRGTSRKSVAYWNQLNASEPTITDDLLILLGAFAQQGYSYEPYRIPTRIITLMLLLASLSLYAAYTANIVSLLQSTTDSIKTLSDLLHSPLTLGVQDMLINRLHFKTLQDPIRKAIVEQKIEPKGRKSNWMSLEEGVRRVRNEPFAFHGGRSPMYQIMQHTYQEEEKCGITEIDYMNNIYPVIAIQKRSPYLEIIKNGALKLREYGLMYRDEYRLYIKKPMCSSQTGFITIGFTECYFAIVAMGYGALLSITVFALELLWYKSNLLIAVIFLRHSRYLANAELHRNFVACVPEMSLFKTNEWWRTQCGVNESFDRHSLLITPLFGADRKDIIVTGSHSGYLRIYSPFSQWIEETKSPSGYKSSDLLIETQISDCIVDMKAGKFVSGSPDTRLAVLTSKKLAIYSIILSQGSVEHGDHCDLEIAYEHLLPRFPASLTTGPFGGVRGRDFLCVQCLDGTLLFYEQETPTFSLVLRNRLLPEPIVYVSRNDIFVTPSSSWILECYRQVVPLCRSKYKNMAEFGSKDRTEESKNLEPDWSYNIGEAVLDIGAVILSSFEVGILILGEKSLCCLKDNCVILKYSKRLEYKALCFQPYVIEPDGKLMVLVIADTNTLMIYEGTTLRWSAQLPFTPVAVTRAHFQLNTENSGLLISELSSRQLELFRVVPRQHEKTLRHLDGVIVVLSEEGQLEACYLGSEPSLFIAPPLHRRGYDYVAAEDELMELRKLAKKNKTSGNQLSDVTMDAELIISVTVSADLEPCPRGNQDDCKDDSEGRNLMCRITIELSTYMTLRDVQVCVDVSKPFVADKDRHVITNLCDRHVLRLMIYSTMDLPAMSSDVRITASYETADRGSLRVLQKTTQLPLKMMLRACPPESTSTFTATIKCSEPLVAFSQLFPEFTGDVQRQNWNALGLQHLQTGSVVTIVSGATSNRYRVQSNDGLSMALVVQQLVNRLKDKATGNFTTAIAQNHIQLVQSQMEAHYHSRQEVDKIANEIGLLSTQLRNIERRMLRAVRERNTRSLGTTGLPFLLELTYRAIFALLDDLAIARAERERAGHGLRCVVRLLLLLLRLNVNDDKYAMLEAAIGFDPQLCDGLDWEEIADVSLSAFLRSTSRKPTSHLDTKSATLTKMTSTKEFTKLKKRLVHAVERLDSCREADIIENEQLEATSDRASS</sequence>
<feature type="domain" description="PTHB1 hairpin" evidence="7">
    <location>
        <begin position="1268"/>
        <end position="1370"/>
    </location>
</feature>
<evidence type="ECO:0000313" key="11">
    <source>
        <dbReference type="Proteomes" id="UP000078542"/>
    </source>
</evidence>
<dbReference type="Pfam" id="PF23337">
    <property type="entry name" value="PTHB1_pf"/>
    <property type="match status" value="1"/>
</dbReference>
<dbReference type="PANTHER" id="PTHR20991">
    <property type="entry name" value="PARATHYROID HORMONE-RESPONSIVE B1 GENE"/>
    <property type="match status" value="1"/>
</dbReference>
<feature type="transmembrane region" description="Helical" evidence="2">
    <location>
        <begin position="279"/>
        <end position="298"/>
    </location>
</feature>
<dbReference type="InterPro" id="IPR036322">
    <property type="entry name" value="WD40_repeat_dom_sf"/>
</dbReference>